<comment type="caution">
    <text evidence="2">The sequence shown here is derived from an EMBL/GenBank/DDBJ whole genome shotgun (WGS) entry which is preliminary data.</text>
</comment>
<dbReference type="PANTHER" id="PTHR43415:SF3">
    <property type="entry name" value="GNAT-FAMILY ACETYLTRANSFERASE"/>
    <property type="match status" value="1"/>
</dbReference>
<dbReference type="Pfam" id="PF13302">
    <property type="entry name" value="Acetyltransf_3"/>
    <property type="match status" value="1"/>
</dbReference>
<protein>
    <recommendedName>
        <fullName evidence="1">N-acetyltransferase domain-containing protein</fullName>
    </recommendedName>
</protein>
<dbReference type="InterPro" id="IPR016181">
    <property type="entry name" value="Acyl_CoA_acyltransferase"/>
</dbReference>
<dbReference type="PROSITE" id="PS51186">
    <property type="entry name" value="GNAT"/>
    <property type="match status" value="1"/>
</dbReference>
<dbReference type="SUPFAM" id="SSF55729">
    <property type="entry name" value="Acyl-CoA N-acyltransferases (Nat)"/>
    <property type="match status" value="1"/>
</dbReference>
<dbReference type="EMBL" id="MAEL01000046">
    <property type="protein sequence ID" value="KAF1302746.1"/>
    <property type="molecule type" value="Genomic_DNA"/>
</dbReference>
<accession>A0ABQ6YXN7</accession>
<dbReference type="InterPro" id="IPR000182">
    <property type="entry name" value="GNAT_dom"/>
</dbReference>
<evidence type="ECO:0000313" key="3">
    <source>
        <dbReference type="Proteomes" id="UP000782705"/>
    </source>
</evidence>
<reference evidence="2 3" key="1">
    <citation type="submission" date="2016-06" db="EMBL/GenBank/DDBJ databases">
        <title>Four novel species of enterococci isolated from chicken manure.</title>
        <authorList>
            <person name="Van Tyne D."/>
        </authorList>
    </citation>
    <scope>NUCLEOTIDE SEQUENCE [LARGE SCALE GENOMIC DNA]</scope>
    <source>
        <strain evidence="2 3">CU12B</strain>
    </source>
</reference>
<name>A0ABQ6YXN7_9ENTE</name>
<gene>
    <name evidence="2" type="ORF">BAU17_05520</name>
</gene>
<dbReference type="RefSeq" id="WP_161902653.1">
    <property type="nucleotide sequence ID" value="NZ_MAEL01000046.1"/>
</dbReference>
<dbReference type="PANTHER" id="PTHR43415">
    <property type="entry name" value="SPERMIDINE N(1)-ACETYLTRANSFERASE"/>
    <property type="match status" value="1"/>
</dbReference>
<sequence length="181" mass="21161">MFQPTNFLSGNIVSLKLIPEEDIDRLLEIENLATNRLFADDELPLSLDKATLEKRWGSNNDDVLLGIYTKDDLLIGSCCMYQLNHNHSHCEIGLIIDSNWHNQGIGYETLELLTRFIFDYLPINKIKLEVFAFNEGAIHLYEKFGFTLEGRLRQEIFRFGRYHDLLIYGLLRSEFEENKKN</sequence>
<proteinExistence type="predicted"/>
<feature type="domain" description="N-acetyltransferase" evidence="1">
    <location>
        <begin position="13"/>
        <end position="168"/>
    </location>
</feature>
<dbReference type="Proteomes" id="UP000782705">
    <property type="component" value="Unassembled WGS sequence"/>
</dbReference>
<organism evidence="2 3">
    <name type="scientific">Candidatus Enterococcus willemsii</name>
    <dbReference type="NCBI Taxonomy" id="1857215"/>
    <lineage>
        <taxon>Bacteria</taxon>
        <taxon>Bacillati</taxon>
        <taxon>Bacillota</taxon>
        <taxon>Bacilli</taxon>
        <taxon>Lactobacillales</taxon>
        <taxon>Enterococcaceae</taxon>
        <taxon>Enterococcus</taxon>
    </lineage>
</organism>
<keyword evidence="3" id="KW-1185">Reference proteome</keyword>
<evidence type="ECO:0000313" key="2">
    <source>
        <dbReference type="EMBL" id="KAF1302746.1"/>
    </source>
</evidence>
<evidence type="ECO:0000259" key="1">
    <source>
        <dbReference type="PROSITE" id="PS51186"/>
    </source>
</evidence>
<dbReference type="Gene3D" id="3.40.630.30">
    <property type="match status" value="1"/>
</dbReference>